<comment type="subcellular location">
    <subcellularLocation>
        <location evidence="1">Nucleus</location>
    </subcellularLocation>
</comment>
<evidence type="ECO:0000313" key="5">
    <source>
        <dbReference type="Proteomes" id="UP000305067"/>
    </source>
</evidence>
<gene>
    <name evidence="4" type="ORF">BDV98DRAFT_533420</name>
</gene>
<reference evidence="4 5" key="1">
    <citation type="journal article" date="2019" name="Nat. Ecol. Evol.">
        <title>Megaphylogeny resolves global patterns of mushroom evolution.</title>
        <authorList>
            <person name="Varga T."/>
            <person name="Krizsan K."/>
            <person name="Foldi C."/>
            <person name="Dima B."/>
            <person name="Sanchez-Garcia M."/>
            <person name="Sanchez-Ramirez S."/>
            <person name="Szollosi G.J."/>
            <person name="Szarkandi J.G."/>
            <person name="Papp V."/>
            <person name="Albert L."/>
            <person name="Andreopoulos W."/>
            <person name="Angelini C."/>
            <person name="Antonin V."/>
            <person name="Barry K.W."/>
            <person name="Bougher N.L."/>
            <person name="Buchanan P."/>
            <person name="Buyck B."/>
            <person name="Bense V."/>
            <person name="Catcheside P."/>
            <person name="Chovatia M."/>
            <person name="Cooper J."/>
            <person name="Damon W."/>
            <person name="Desjardin D."/>
            <person name="Finy P."/>
            <person name="Geml J."/>
            <person name="Haridas S."/>
            <person name="Hughes K."/>
            <person name="Justo A."/>
            <person name="Karasinski D."/>
            <person name="Kautmanova I."/>
            <person name="Kiss B."/>
            <person name="Kocsube S."/>
            <person name="Kotiranta H."/>
            <person name="LaButti K.M."/>
            <person name="Lechner B.E."/>
            <person name="Liimatainen K."/>
            <person name="Lipzen A."/>
            <person name="Lukacs Z."/>
            <person name="Mihaltcheva S."/>
            <person name="Morgado L.N."/>
            <person name="Niskanen T."/>
            <person name="Noordeloos M.E."/>
            <person name="Ohm R.A."/>
            <person name="Ortiz-Santana B."/>
            <person name="Ovrebo C."/>
            <person name="Racz N."/>
            <person name="Riley R."/>
            <person name="Savchenko A."/>
            <person name="Shiryaev A."/>
            <person name="Soop K."/>
            <person name="Spirin V."/>
            <person name="Szebenyi C."/>
            <person name="Tomsovsky M."/>
            <person name="Tulloss R.E."/>
            <person name="Uehling J."/>
            <person name="Grigoriev I.V."/>
            <person name="Vagvolgyi C."/>
            <person name="Papp T."/>
            <person name="Martin F.M."/>
            <person name="Miettinen O."/>
            <person name="Hibbett D.S."/>
            <person name="Nagy L.G."/>
        </authorList>
    </citation>
    <scope>NUCLEOTIDE SEQUENCE [LARGE SCALE GENOMIC DNA]</scope>
    <source>
        <strain evidence="4 5">CBS 309.79</strain>
    </source>
</reference>
<evidence type="ECO:0000256" key="3">
    <source>
        <dbReference type="SAM" id="MobiDB-lite"/>
    </source>
</evidence>
<dbReference type="STRING" id="1884261.A0A5C3QCV1"/>
<proteinExistence type="predicted"/>
<dbReference type="InterPro" id="IPR019140">
    <property type="entry name" value="MCM_complex-bd"/>
</dbReference>
<dbReference type="AlphaFoldDB" id="A0A5C3QCV1"/>
<evidence type="ECO:0008006" key="6">
    <source>
        <dbReference type="Google" id="ProtNLM"/>
    </source>
</evidence>
<dbReference type="PANTHER" id="PTHR13489:SF0">
    <property type="entry name" value="MINI-CHROMOSOME MAINTENANCE COMPLEX-BINDING PROTEIN"/>
    <property type="match status" value="1"/>
</dbReference>
<dbReference type="Proteomes" id="UP000305067">
    <property type="component" value="Unassembled WGS sequence"/>
</dbReference>
<evidence type="ECO:0000256" key="1">
    <source>
        <dbReference type="ARBA" id="ARBA00004123"/>
    </source>
</evidence>
<organism evidence="4 5">
    <name type="scientific">Pterulicium gracile</name>
    <dbReference type="NCBI Taxonomy" id="1884261"/>
    <lineage>
        <taxon>Eukaryota</taxon>
        <taxon>Fungi</taxon>
        <taxon>Dikarya</taxon>
        <taxon>Basidiomycota</taxon>
        <taxon>Agaricomycotina</taxon>
        <taxon>Agaricomycetes</taxon>
        <taxon>Agaricomycetidae</taxon>
        <taxon>Agaricales</taxon>
        <taxon>Pleurotineae</taxon>
        <taxon>Pterulaceae</taxon>
        <taxon>Pterulicium</taxon>
    </lineage>
</organism>
<dbReference type="PANTHER" id="PTHR13489">
    <property type="entry name" value="MINI-CHROMOSOME MAINTENANCE COMPLEX-BINDING PROTEIN"/>
    <property type="match status" value="1"/>
</dbReference>
<feature type="region of interest" description="Disordered" evidence="3">
    <location>
        <begin position="263"/>
        <end position="290"/>
    </location>
</feature>
<name>A0A5C3QCV1_9AGAR</name>
<dbReference type="GO" id="GO:0006261">
    <property type="term" value="P:DNA-templated DNA replication"/>
    <property type="evidence" value="ECO:0007669"/>
    <property type="project" value="TreeGrafter"/>
</dbReference>
<keyword evidence="5" id="KW-1185">Reference proteome</keyword>
<accession>A0A5C3QCV1</accession>
<dbReference type="EMBL" id="ML178836">
    <property type="protein sequence ID" value="TFK99027.1"/>
    <property type="molecule type" value="Genomic_DNA"/>
</dbReference>
<sequence length="522" mass="57167">MPTSTLSPSAIIQKLFSASEEHDSLPLRVAEHFSAVYNEDDALNQVPHLCSSSRNGSIVRFNAMIQDTSPSPELYLFRLGDKHGGWGLVDDDAEESADQVDYNDLRERTVVWGTSVPGVGKWCEDVVEEEDDSSRYEGQAHKHPIPGAKHRSAQIKVYDTSIQFKPTQLVTFVGIYASEPLHSQTDTEDAPNVPTLHVLFSRPLPDTILPVDSSSSAAANRASVRAELIRWIAQKALGGDELVAEKVLLSVIGRVHSRNPPSLPPSLTIARFPAPTVDPSSSKSNPGPDPTPTLAHILPLLLPGTFVHIPLNIPILNTSPFFPVSQNEDLHSGRLQLPKGSTVLLTEGGVEEGELVNQMGISNLAAVQKMMTSQALDYTFPFSSFTFETDVASVVLASGSKSAFFKTDTTIPLLPTTTTPDLYKPATEITLPDEETLASFRALVRGAKARTGGIGIGADVSKFIQDDFVQTRKEEPETKTEDLVRLMMMAKLMALSYGEKELTREMWERAKRVEREGRERAK</sequence>
<dbReference type="OrthoDB" id="329666at2759"/>
<dbReference type="GO" id="GO:0005634">
    <property type="term" value="C:nucleus"/>
    <property type="evidence" value="ECO:0007669"/>
    <property type="project" value="UniProtKB-SubCell"/>
</dbReference>
<protein>
    <recommendedName>
        <fullName evidence="6">Mini-chromosome maintenance complex-binding protein</fullName>
    </recommendedName>
</protein>
<evidence type="ECO:0000256" key="2">
    <source>
        <dbReference type="ARBA" id="ARBA00023242"/>
    </source>
</evidence>
<dbReference type="Pfam" id="PF09739">
    <property type="entry name" value="MCM_bind"/>
    <property type="match status" value="1"/>
</dbReference>
<keyword evidence="2" id="KW-0539">Nucleus</keyword>
<dbReference type="GO" id="GO:0003682">
    <property type="term" value="F:chromatin binding"/>
    <property type="evidence" value="ECO:0007669"/>
    <property type="project" value="TreeGrafter"/>
</dbReference>
<evidence type="ECO:0000313" key="4">
    <source>
        <dbReference type="EMBL" id="TFK99027.1"/>
    </source>
</evidence>